<gene>
    <name evidence="2" type="ordered locus">Rru_A1730</name>
</gene>
<dbReference type="Pfam" id="PF00565">
    <property type="entry name" value="SNase"/>
    <property type="match status" value="1"/>
</dbReference>
<evidence type="ECO:0000313" key="2">
    <source>
        <dbReference type="EMBL" id="ABC22530.1"/>
    </source>
</evidence>
<dbReference type="eggNOG" id="COG1525">
    <property type="taxonomic scope" value="Bacteria"/>
</dbReference>
<name>Q2RTL5_RHORT</name>
<dbReference type="PhylomeDB" id="Q2RTL5"/>
<proteinExistence type="predicted"/>
<dbReference type="InterPro" id="IPR016071">
    <property type="entry name" value="Staphylococal_nuclease_OB-fold"/>
</dbReference>
<dbReference type="STRING" id="269796.Rru_A1730"/>
<dbReference type="EnsemblBacteria" id="ABC22530">
    <property type="protein sequence ID" value="ABC22530"/>
    <property type="gene ID" value="Rru_A1730"/>
</dbReference>
<dbReference type="SMART" id="SM00318">
    <property type="entry name" value="SNc"/>
    <property type="match status" value="1"/>
</dbReference>
<reference evidence="2 3" key="1">
    <citation type="journal article" date="2011" name="Stand. Genomic Sci.">
        <title>Complete genome sequence of Rhodospirillum rubrum type strain (S1).</title>
        <authorList>
            <person name="Munk A.C."/>
            <person name="Copeland A."/>
            <person name="Lucas S."/>
            <person name="Lapidus A."/>
            <person name="Del Rio T.G."/>
            <person name="Barry K."/>
            <person name="Detter J.C."/>
            <person name="Hammon N."/>
            <person name="Israni S."/>
            <person name="Pitluck S."/>
            <person name="Brettin T."/>
            <person name="Bruce D."/>
            <person name="Han C."/>
            <person name="Tapia R."/>
            <person name="Gilna P."/>
            <person name="Schmutz J."/>
            <person name="Larimer F."/>
            <person name="Land M."/>
            <person name="Kyrpides N.C."/>
            <person name="Mavromatis K."/>
            <person name="Richardson P."/>
            <person name="Rohde M."/>
            <person name="Goker M."/>
            <person name="Klenk H.P."/>
            <person name="Zhang Y."/>
            <person name="Roberts G.P."/>
            <person name="Reslewic S."/>
            <person name="Schwartz D.C."/>
        </authorList>
    </citation>
    <scope>NUCLEOTIDE SEQUENCE [LARGE SCALE GENOMIC DNA]</scope>
    <source>
        <strain evidence="3">ATCC 11170 / ATH 1.1.1 / DSM 467 / LMG 4362 / NCIMB 8255 / S1</strain>
    </source>
</reference>
<dbReference type="HOGENOM" id="CLU_046484_6_1_5"/>
<dbReference type="PATRIC" id="fig|269796.9.peg.1807"/>
<dbReference type="KEGG" id="rru:Rru_A1730"/>
<evidence type="ECO:0000313" key="3">
    <source>
        <dbReference type="Proteomes" id="UP000001929"/>
    </source>
</evidence>
<dbReference type="Gene3D" id="2.40.50.90">
    <property type="match status" value="1"/>
</dbReference>
<evidence type="ECO:0000259" key="1">
    <source>
        <dbReference type="SMART" id="SM00318"/>
    </source>
</evidence>
<dbReference type="RefSeq" id="WP_011389483.1">
    <property type="nucleotide sequence ID" value="NC_007643.1"/>
</dbReference>
<dbReference type="EMBL" id="CP000230">
    <property type="protein sequence ID" value="ABC22530.1"/>
    <property type="molecule type" value="Genomic_DNA"/>
</dbReference>
<dbReference type="InterPro" id="IPR035437">
    <property type="entry name" value="SNase_OB-fold_sf"/>
</dbReference>
<keyword evidence="3" id="KW-1185">Reference proteome</keyword>
<organism evidence="2 3">
    <name type="scientific">Rhodospirillum rubrum (strain ATCC 11170 / ATH 1.1.1 / DSM 467 / LMG 4362 / NCIMB 8255 / S1)</name>
    <dbReference type="NCBI Taxonomy" id="269796"/>
    <lineage>
        <taxon>Bacteria</taxon>
        <taxon>Pseudomonadati</taxon>
        <taxon>Pseudomonadota</taxon>
        <taxon>Alphaproteobacteria</taxon>
        <taxon>Rhodospirillales</taxon>
        <taxon>Rhodospirillaceae</taxon>
        <taxon>Rhodospirillum</taxon>
    </lineage>
</organism>
<dbReference type="AlphaFoldDB" id="Q2RTL5"/>
<feature type="domain" description="TNase-like" evidence="1">
    <location>
        <begin position="41"/>
        <end position="161"/>
    </location>
</feature>
<dbReference type="Proteomes" id="UP000001929">
    <property type="component" value="Chromosome"/>
</dbReference>
<sequence>MAAWRLGGRTLGLLGGVILLASLPATARADVIGEACVIDAGHLTIGGKRAYGRCQGGTAITLAAIDAPSSAQTCTTPAGKPWDCGRWAAYVLVELSKNKKVICQGTEKDDKGGLVALCYAGGRQINRTLVELGWALPATTDPSFAAAVAKARSAAVGLWQGTFDPPAEWRARHKP</sequence>
<accession>Q2RTL5</accession>
<protein>
    <submittedName>
        <fullName evidence="2">Nuclease</fullName>
    </submittedName>
</protein>
<dbReference type="SUPFAM" id="SSF50199">
    <property type="entry name" value="Staphylococcal nuclease"/>
    <property type="match status" value="1"/>
</dbReference>